<dbReference type="EMBL" id="JBHLUH010000060">
    <property type="protein sequence ID" value="MFC0531499.1"/>
    <property type="molecule type" value="Genomic_DNA"/>
</dbReference>
<evidence type="ECO:0000313" key="1">
    <source>
        <dbReference type="EMBL" id="MFC0531499.1"/>
    </source>
</evidence>
<dbReference type="PANTHER" id="PTHR31118">
    <property type="entry name" value="CYCLASE-LIKE PROTEIN 2"/>
    <property type="match status" value="1"/>
</dbReference>
<accession>A0ABV6MAB6</accession>
<dbReference type="SUPFAM" id="SSF102198">
    <property type="entry name" value="Putative cyclase"/>
    <property type="match status" value="1"/>
</dbReference>
<dbReference type="Proteomes" id="UP001589867">
    <property type="component" value="Unassembled WGS sequence"/>
</dbReference>
<sequence>MSNPIDVAERARPISLPSGITRVQDLTHVLDQDWPVFELYVKPPRIIQLACLADNDYNANELVFNEHVGTHIDAPLHFDDDGLAVHEIAVEDLIAPLCVIRIGDRAAADNTTELTIDDIEAWERRNGALPERTFVAVDAGWAGRVRIPGAFFNIDEEAQIFRFPGVSVEAARFLVERRSVVGVGVDGPSLDTGVRPADPYTHHVLMRAGKYGVECLANLDTLPDRGATLLVGAPKHRGGTGGPARVLALL</sequence>
<dbReference type="GO" id="GO:0016787">
    <property type="term" value="F:hydrolase activity"/>
    <property type="evidence" value="ECO:0007669"/>
    <property type="project" value="UniProtKB-KW"/>
</dbReference>
<comment type="caution">
    <text evidence="1">The sequence shown here is derived from an EMBL/GenBank/DDBJ whole genome shotgun (WGS) entry which is preliminary data.</text>
</comment>
<dbReference type="Pfam" id="PF04199">
    <property type="entry name" value="Cyclase"/>
    <property type="match status" value="1"/>
</dbReference>
<dbReference type="InterPro" id="IPR037175">
    <property type="entry name" value="KFase_sf"/>
</dbReference>
<dbReference type="EC" id="3.5.-.-" evidence="1"/>
<name>A0ABV6MAB6_9ACTN</name>
<dbReference type="PANTHER" id="PTHR31118:SF12">
    <property type="entry name" value="CYCLASE-LIKE PROTEIN 2"/>
    <property type="match status" value="1"/>
</dbReference>
<dbReference type="RefSeq" id="WP_377256020.1">
    <property type="nucleotide sequence ID" value="NZ_JBHLUH010000060.1"/>
</dbReference>
<dbReference type="Gene3D" id="3.50.30.50">
    <property type="entry name" value="Putative cyclase"/>
    <property type="match status" value="1"/>
</dbReference>
<organism evidence="1 2">
    <name type="scientific">Phytohabitans kaempferiae</name>
    <dbReference type="NCBI Taxonomy" id="1620943"/>
    <lineage>
        <taxon>Bacteria</taxon>
        <taxon>Bacillati</taxon>
        <taxon>Actinomycetota</taxon>
        <taxon>Actinomycetes</taxon>
        <taxon>Micromonosporales</taxon>
        <taxon>Micromonosporaceae</taxon>
    </lineage>
</organism>
<gene>
    <name evidence="1" type="ORF">ACFFIA_28025</name>
</gene>
<keyword evidence="2" id="KW-1185">Reference proteome</keyword>
<proteinExistence type="predicted"/>
<reference evidence="1 2" key="1">
    <citation type="submission" date="2024-09" db="EMBL/GenBank/DDBJ databases">
        <authorList>
            <person name="Sun Q."/>
            <person name="Mori K."/>
        </authorList>
    </citation>
    <scope>NUCLEOTIDE SEQUENCE [LARGE SCALE GENOMIC DNA]</scope>
    <source>
        <strain evidence="1 2">TBRC 3947</strain>
    </source>
</reference>
<dbReference type="InterPro" id="IPR007325">
    <property type="entry name" value="KFase/CYL"/>
</dbReference>
<protein>
    <submittedName>
        <fullName evidence="1">Cyclase family protein</fullName>
        <ecNumber evidence="1">3.5.-.-</ecNumber>
    </submittedName>
</protein>
<keyword evidence="1" id="KW-0378">Hydrolase</keyword>
<evidence type="ECO:0000313" key="2">
    <source>
        <dbReference type="Proteomes" id="UP001589867"/>
    </source>
</evidence>